<dbReference type="Proteomes" id="UP001207918">
    <property type="component" value="Unassembled WGS sequence"/>
</dbReference>
<dbReference type="RefSeq" id="WP_265767014.1">
    <property type="nucleotide sequence ID" value="NZ_JAGGJA010000011.1"/>
</dbReference>
<evidence type="ECO:0000313" key="3">
    <source>
        <dbReference type="Proteomes" id="UP001207918"/>
    </source>
</evidence>
<sequence length="188" mass="22677">MSRTLPEYQIGHYYHLYNRGANKGEIFFEEKNYHFLLKKVKKYTSSLSISLIAYCLMPNHYHFLIRQDGNYTAGTFIQRIFNSYSKAVNKQYGREGTLFEGPYRAIHVDDRNYLIHLCRYIHRNPLEAHLVKNINDWPYSNYLEWINARKGSLYNPDLLQHYFSSPEEYKQFVDDYKSPQKIEQYLFE</sequence>
<dbReference type="Gene3D" id="3.30.70.1290">
    <property type="entry name" value="Transposase IS200-like"/>
    <property type="match status" value="1"/>
</dbReference>
<gene>
    <name evidence="2" type="ORF">J6I44_15285</name>
</gene>
<dbReference type="PANTHER" id="PTHR34322">
    <property type="entry name" value="TRANSPOSASE, Y1_TNP DOMAIN-CONTAINING"/>
    <property type="match status" value="1"/>
</dbReference>
<evidence type="ECO:0000259" key="1">
    <source>
        <dbReference type="SMART" id="SM01321"/>
    </source>
</evidence>
<organism evidence="2 3">
    <name type="scientific">Fodinibius salsisoli</name>
    <dbReference type="NCBI Taxonomy" id="2820877"/>
    <lineage>
        <taxon>Bacteria</taxon>
        <taxon>Pseudomonadati</taxon>
        <taxon>Balneolota</taxon>
        <taxon>Balneolia</taxon>
        <taxon>Balneolales</taxon>
        <taxon>Balneolaceae</taxon>
        <taxon>Fodinibius</taxon>
    </lineage>
</organism>
<comment type="caution">
    <text evidence="2">The sequence shown here is derived from an EMBL/GenBank/DDBJ whole genome shotgun (WGS) entry which is preliminary data.</text>
</comment>
<accession>A0ABT3PQT0</accession>
<feature type="domain" description="Transposase IS200-like" evidence="1">
    <location>
        <begin position="9"/>
        <end position="124"/>
    </location>
</feature>
<dbReference type="Pfam" id="PF01797">
    <property type="entry name" value="Y1_Tnp"/>
    <property type="match status" value="1"/>
</dbReference>
<reference evidence="2 3" key="1">
    <citation type="submission" date="2021-03" db="EMBL/GenBank/DDBJ databases">
        <title>Aliifodinibius sp. nov., a new bacterium isolated from saline soil.</title>
        <authorList>
            <person name="Galisteo C."/>
            <person name="De La Haba R."/>
            <person name="Sanchez-Porro C."/>
            <person name="Ventosa A."/>
        </authorList>
    </citation>
    <scope>NUCLEOTIDE SEQUENCE [LARGE SCALE GENOMIC DNA]</scope>
    <source>
        <strain evidence="2 3">1BSP15-2V2</strain>
    </source>
</reference>
<keyword evidence="3" id="KW-1185">Reference proteome</keyword>
<dbReference type="InterPro" id="IPR002686">
    <property type="entry name" value="Transposase_17"/>
</dbReference>
<name>A0ABT3PQT0_9BACT</name>
<dbReference type="EMBL" id="JAGGJA010000011">
    <property type="protein sequence ID" value="MCW9708228.1"/>
    <property type="molecule type" value="Genomic_DNA"/>
</dbReference>
<dbReference type="InterPro" id="IPR036515">
    <property type="entry name" value="Transposase_17_sf"/>
</dbReference>
<dbReference type="PANTHER" id="PTHR34322:SF2">
    <property type="entry name" value="TRANSPOSASE IS200-LIKE DOMAIN-CONTAINING PROTEIN"/>
    <property type="match status" value="1"/>
</dbReference>
<proteinExistence type="predicted"/>
<dbReference type="SUPFAM" id="SSF143422">
    <property type="entry name" value="Transposase IS200-like"/>
    <property type="match status" value="1"/>
</dbReference>
<dbReference type="SMART" id="SM01321">
    <property type="entry name" value="Y1_Tnp"/>
    <property type="match status" value="1"/>
</dbReference>
<evidence type="ECO:0000313" key="2">
    <source>
        <dbReference type="EMBL" id="MCW9708228.1"/>
    </source>
</evidence>
<protein>
    <submittedName>
        <fullName evidence="2">Transposase</fullName>
    </submittedName>
</protein>